<name>A0ABT0XWS3_9ACTN</name>
<dbReference type="Pfam" id="PF00903">
    <property type="entry name" value="Glyoxalase"/>
    <property type="match status" value="1"/>
</dbReference>
<dbReference type="RefSeq" id="WP_251798090.1">
    <property type="nucleotide sequence ID" value="NZ_JAMQOL010000015.1"/>
</dbReference>
<dbReference type="CDD" id="cd07246">
    <property type="entry name" value="VOC_like"/>
    <property type="match status" value="1"/>
</dbReference>
<keyword evidence="3" id="KW-1185">Reference proteome</keyword>
<feature type="domain" description="VOC" evidence="1">
    <location>
        <begin position="10"/>
        <end position="132"/>
    </location>
</feature>
<dbReference type="InterPro" id="IPR004360">
    <property type="entry name" value="Glyas_Fos-R_dOase_dom"/>
</dbReference>
<reference evidence="2 3" key="1">
    <citation type="submission" date="2022-06" db="EMBL/GenBank/DDBJ databases">
        <title>Actinoplanes abujensis sp. nov., isolated from Nigerian arid soil.</title>
        <authorList>
            <person name="Ding P."/>
        </authorList>
    </citation>
    <scope>NUCLEOTIDE SEQUENCE [LARGE SCALE GENOMIC DNA]</scope>
    <source>
        <strain evidence="3">TRM88002</strain>
    </source>
</reference>
<dbReference type="PROSITE" id="PS51819">
    <property type="entry name" value="VOC"/>
    <property type="match status" value="1"/>
</dbReference>
<evidence type="ECO:0000313" key="3">
    <source>
        <dbReference type="Proteomes" id="UP001523216"/>
    </source>
</evidence>
<dbReference type="Proteomes" id="UP001523216">
    <property type="component" value="Unassembled WGS sequence"/>
</dbReference>
<dbReference type="Gene3D" id="3.30.720.110">
    <property type="match status" value="1"/>
</dbReference>
<organism evidence="2 3">
    <name type="scientific">Paractinoplanes hotanensis</name>
    <dbReference type="NCBI Taxonomy" id="2906497"/>
    <lineage>
        <taxon>Bacteria</taxon>
        <taxon>Bacillati</taxon>
        <taxon>Actinomycetota</taxon>
        <taxon>Actinomycetes</taxon>
        <taxon>Micromonosporales</taxon>
        <taxon>Micromonosporaceae</taxon>
        <taxon>Paractinoplanes</taxon>
    </lineage>
</organism>
<evidence type="ECO:0000259" key="1">
    <source>
        <dbReference type="PROSITE" id="PS51819"/>
    </source>
</evidence>
<protein>
    <submittedName>
        <fullName evidence="2">VOC family protein</fullName>
    </submittedName>
</protein>
<comment type="caution">
    <text evidence="2">The sequence shown here is derived from an EMBL/GenBank/DDBJ whole genome shotgun (WGS) entry which is preliminary data.</text>
</comment>
<accession>A0ABT0XWS3</accession>
<dbReference type="Gene3D" id="3.30.720.120">
    <property type="match status" value="1"/>
</dbReference>
<dbReference type="EMBL" id="JAMQOL010000015">
    <property type="protein sequence ID" value="MCM4078248.1"/>
    <property type="molecule type" value="Genomic_DNA"/>
</dbReference>
<sequence>MSTFIPEHYRYAAIPHIMIDGAADAIEFYAAAFDAEELLRIPRPDGKILHAELRIGASVVMMGDVERPFVAPNVAGGTTVGLHVYVEDVDALHERAVAAGATSMQPPTNMFHGDRTIVLRDPYGHMWIFLTHMHDVPIDDLVVRGEAQL</sequence>
<dbReference type="InterPro" id="IPR037523">
    <property type="entry name" value="VOC_core"/>
</dbReference>
<proteinExistence type="predicted"/>
<gene>
    <name evidence="2" type="ORF">LXN57_11800</name>
</gene>
<dbReference type="PANTHER" id="PTHR34109">
    <property type="entry name" value="BNAUNNG04460D PROTEIN-RELATED"/>
    <property type="match status" value="1"/>
</dbReference>
<dbReference type="InterPro" id="IPR029068">
    <property type="entry name" value="Glyas_Bleomycin-R_OHBP_Dase"/>
</dbReference>
<dbReference type="PANTHER" id="PTHR34109:SF1">
    <property type="entry name" value="VOC DOMAIN-CONTAINING PROTEIN"/>
    <property type="match status" value="1"/>
</dbReference>
<dbReference type="SUPFAM" id="SSF54593">
    <property type="entry name" value="Glyoxalase/Bleomycin resistance protein/Dihydroxybiphenyl dioxygenase"/>
    <property type="match status" value="1"/>
</dbReference>
<evidence type="ECO:0000313" key="2">
    <source>
        <dbReference type="EMBL" id="MCM4078248.1"/>
    </source>
</evidence>